<reference evidence="1 2" key="1">
    <citation type="submission" date="2019-03" db="EMBL/GenBank/DDBJ databases">
        <title>Genome sequence of Lentibacillus salicampi ATCC BAA-719.</title>
        <authorList>
            <person name="Maclea K.S."/>
            <person name="Simoes Junior M."/>
        </authorList>
    </citation>
    <scope>NUCLEOTIDE SEQUENCE [LARGE SCALE GENOMIC DNA]</scope>
    <source>
        <strain evidence="1 2">ATCC BAA-719</strain>
    </source>
</reference>
<dbReference type="AlphaFoldDB" id="A0A4Y9AEG3"/>
<dbReference type="Proteomes" id="UP000298484">
    <property type="component" value="Unassembled WGS sequence"/>
</dbReference>
<dbReference type="Gene3D" id="3.30.2020.10">
    <property type="entry name" value="NE0471-like N-terminal domain"/>
    <property type="match status" value="1"/>
</dbReference>
<evidence type="ECO:0000313" key="2">
    <source>
        <dbReference type="Proteomes" id="UP000298484"/>
    </source>
</evidence>
<dbReference type="EMBL" id="SRHY01000002">
    <property type="protein sequence ID" value="TFJ94203.1"/>
    <property type="molecule type" value="Genomic_DNA"/>
</dbReference>
<gene>
    <name evidence="1" type="ORF">E4U82_02805</name>
</gene>
<dbReference type="InterPro" id="IPR036782">
    <property type="entry name" value="NE0471-like_N"/>
</dbReference>
<keyword evidence="2" id="KW-1185">Reference proteome</keyword>
<dbReference type="RefSeq" id="WP_135108518.1">
    <property type="nucleotide sequence ID" value="NZ_SRHY01000002.1"/>
</dbReference>
<dbReference type="SUPFAM" id="SSF143880">
    <property type="entry name" value="NE0471 N-terminal domain-like"/>
    <property type="match status" value="1"/>
</dbReference>
<protein>
    <submittedName>
        <fullName evidence="1">DUF2442 domain-containing protein</fullName>
    </submittedName>
</protein>
<name>A0A4Y9AEG3_9BACI</name>
<dbReference type="OrthoDB" id="162796at2"/>
<comment type="caution">
    <text evidence="1">The sequence shown here is derived from an EMBL/GenBank/DDBJ whole genome shotgun (WGS) entry which is preliminary data.</text>
</comment>
<evidence type="ECO:0000313" key="1">
    <source>
        <dbReference type="EMBL" id="TFJ94203.1"/>
    </source>
</evidence>
<proteinExistence type="predicted"/>
<accession>A0A4Y9AEG3</accession>
<organism evidence="1 2">
    <name type="scientific">Lentibacillus salicampi</name>
    <dbReference type="NCBI Taxonomy" id="175306"/>
    <lineage>
        <taxon>Bacteria</taxon>
        <taxon>Bacillati</taxon>
        <taxon>Bacillota</taxon>
        <taxon>Bacilli</taxon>
        <taxon>Bacillales</taxon>
        <taxon>Bacillaceae</taxon>
        <taxon>Lentibacillus</taxon>
    </lineage>
</organism>
<sequence>MREIVQAKPVPTLSGWLLCKFDKGEKRFVDMRLSMEGVLKKLSDPEVFEQVYVDEEAGTVAAPDELHVDPDTLYTRGINIKEIQNLADAANSDQNGDWLERA</sequence>